<keyword evidence="8" id="KW-0735">Signal-anchor</keyword>
<name>A0ABX1HK81_9BACT</name>
<dbReference type="InterPro" id="IPR003406">
    <property type="entry name" value="Glyco_trans_14"/>
</dbReference>
<evidence type="ECO:0000256" key="2">
    <source>
        <dbReference type="ARBA" id="ARBA00004648"/>
    </source>
</evidence>
<dbReference type="RefSeq" id="WP_168672979.1">
    <property type="nucleotide sequence ID" value="NZ_JAAVTK010000004.1"/>
</dbReference>
<keyword evidence="10" id="KW-0333">Golgi apparatus</keyword>
<evidence type="ECO:0000256" key="8">
    <source>
        <dbReference type="ARBA" id="ARBA00022968"/>
    </source>
</evidence>
<keyword evidence="16" id="KW-1185">Reference proteome</keyword>
<dbReference type="InterPro" id="IPR043538">
    <property type="entry name" value="XYLT"/>
</dbReference>
<keyword evidence="11" id="KW-0472">Membrane</keyword>
<evidence type="ECO:0000313" key="16">
    <source>
        <dbReference type="Proteomes" id="UP000717634"/>
    </source>
</evidence>
<evidence type="ECO:0000256" key="10">
    <source>
        <dbReference type="ARBA" id="ARBA00023034"/>
    </source>
</evidence>
<evidence type="ECO:0000313" key="15">
    <source>
        <dbReference type="EMBL" id="NKI89361.1"/>
    </source>
</evidence>
<evidence type="ECO:0000256" key="6">
    <source>
        <dbReference type="ARBA" id="ARBA00022723"/>
    </source>
</evidence>
<evidence type="ECO:0000256" key="7">
    <source>
        <dbReference type="ARBA" id="ARBA00022824"/>
    </source>
</evidence>
<evidence type="ECO:0000256" key="13">
    <source>
        <dbReference type="ARBA" id="ARBA00023180"/>
    </source>
</evidence>
<dbReference type="Proteomes" id="UP000717634">
    <property type="component" value="Unassembled WGS sequence"/>
</dbReference>
<dbReference type="Pfam" id="PF02485">
    <property type="entry name" value="Branch"/>
    <property type="match status" value="1"/>
</dbReference>
<keyword evidence="12" id="KW-1015">Disulfide bond</keyword>
<dbReference type="EMBL" id="JAAVTK010000004">
    <property type="protein sequence ID" value="NKI89361.1"/>
    <property type="molecule type" value="Genomic_DNA"/>
</dbReference>
<comment type="subcellular location">
    <subcellularLocation>
        <location evidence="2">Endoplasmic reticulum membrane</location>
        <topology evidence="2">Single-pass type II membrane protein</topology>
    </subcellularLocation>
    <subcellularLocation>
        <location evidence="1">Golgi apparatus membrane</location>
        <topology evidence="1">Single-pass type II membrane protein</topology>
    </subcellularLocation>
</comment>
<keyword evidence="6" id="KW-0479">Metal-binding</keyword>
<evidence type="ECO:0000256" key="4">
    <source>
        <dbReference type="ARBA" id="ARBA00022679"/>
    </source>
</evidence>
<keyword evidence="5" id="KW-0812">Transmembrane</keyword>
<evidence type="ECO:0000256" key="11">
    <source>
        <dbReference type="ARBA" id="ARBA00023136"/>
    </source>
</evidence>
<sequence>MRIAHLILTHQGPAQLARLLAALTHPNADCYVHVDKKADLAPFAFLQNQPGVFFTRTRLDVQWGGYSLTNVVLAGSLEILAHPARYDFINVLSGQDYPLKSAEQIHRFFQQQAGQSFIECEPLGSAWWQANARRVERYHLTEFPFAGSHAVQKVLNALLPKRRFPLPYVLHGGNMGGWYTLSRAAATYLLAFLDRQPRLRRFARLTWGSDEFLIHTILYNSPLRPTIVNDNMRYIDWAGGGPSPRTLTRADLPALLASPKLWARKFALASDPAVLDALDAAHRTSAALWPMGPGLAA</sequence>
<keyword evidence="9" id="KW-1133">Transmembrane helix</keyword>
<comment type="caution">
    <text evidence="15">The sequence shown here is derived from an EMBL/GenBank/DDBJ whole genome shotgun (WGS) entry which is preliminary data.</text>
</comment>
<evidence type="ECO:0000256" key="5">
    <source>
        <dbReference type="ARBA" id="ARBA00022692"/>
    </source>
</evidence>
<evidence type="ECO:0000256" key="3">
    <source>
        <dbReference type="ARBA" id="ARBA00022676"/>
    </source>
</evidence>
<evidence type="ECO:0000256" key="12">
    <source>
        <dbReference type="ARBA" id="ARBA00023157"/>
    </source>
</evidence>
<dbReference type="PANTHER" id="PTHR46025">
    <property type="entry name" value="XYLOSYLTRANSFERASE OXT"/>
    <property type="match status" value="1"/>
</dbReference>
<organism evidence="15 16">
    <name type="scientific">Hymenobacter artigasi</name>
    <dbReference type="NCBI Taxonomy" id="2719616"/>
    <lineage>
        <taxon>Bacteria</taxon>
        <taxon>Pseudomonadati</taxon>
        <taxon>Bacteroidota</taxon>
        <taxon>Cytophagia</taxon>
        <taxon>Cytophagales</taxon>
        <taxon>Hymenobacteraceae</taxon>
        <taxon>Hymenobacter</taxon>
    </lineage>
</organism>
<keyword evidence="13" id="KW-0325">Glycoprotein</keyword>
<evidence type="ECO:0000256" key="14">
    <source>
        <dbReference type="ARBA" id="ARBA00042865"/>
    </source>
</evidence>
<reference evidence="15 16" key="1">
    <citation type="submission" date="2020-03" db="EMBL/GenBank/DDBJ databases">
        <title>Genomic Encyclopedia of Type Strains, Phase IV (KMG-V): Genome sequencing to study the core and pangenomes of soil and plant-associated prokaryotes.</title>
        <authorList>
            <person name="Whitman W."/>
        </authorList>
    </citation>
    <scope>NUCLEOTIDE SEQUENCE [LARGE SCALE GENOMIC DNA]</scope>
    <source>
        <strain evidence="15 16">1B</strain>
    </source>
</reference>
<dbReference type="PANTHER" id="PTHR46025:SF3">
    <property type="entry name" value="XYLOSYLTRANSFERASE OXT"/>
    <property type="match status" value="1"/>
</dbReference>
<evidence type="ECO:0000256" key="9">
    <source>
        <dbReference type="ARBA" id="ARBA00022989"/>
    </source>
</evidence>
<protein>
    <recommendedName>
        <fullName evidence="14">Peptide O-xylosyltransferase</fullName>
    </recommendedName>
</protein>
<gene>
    <name evidence="15" type="ORF">HBN54_001956</name>
</gene>
<keyword evidence="7" id="KW-0256">Endoplasmic reticulum</keyword>
<proteinExistence type="predicted"/>
<evidence type="ECO:0000256" key="1">
    <source>
        <dbReference type="ARBA" id="ARBA00004323"/>
    </source>
</evidence>
<keyword evidence="4" id="KW-0808">Transferase</keyword>
<keyword evidence="3" id="KW-0328">Glycosyltransferase</keyword>
<accession>A0ABX1HK81</accession>